<evidence type="ECO:0000259" key="12">
    <source>
        <dbReference type="Pfam" id="PF07715"/>
    </source>
</evidence>
<dbReference type="PROSITE" id="PS52016">
    <property type="entry name" value="TONB_DEPENDENT_REC_3"/>
    <property type="match status" value="1"/>
</dbReference>
<keyword evidence="10" id="KW-0732">Signal</keyword>
<keyword evidence="7 8" id="KW-0998">Cell outer membrane</keyword>
<dbReference type="AlphaFoldDB" id="A0A543G6M5"/>
<dbReference type="RefSeq" id="WP_089081171.1">
    <property type="nucleotide sequence ID" value="NZ_VFPJ01000001.1"/>
</dbReference>
<dbReference type="EMBL" id="VFPJ01000001">
    <property type="protein sequence ID" value="TQM41746.1"/>
    <property type="molecule type" value="Genomic_DNA"/>
</dbReference>
<dbReference type="PANTHER" id="PTHR47234:SF3">
    <property type="entry name" value="SECRETIN_TONB SHORT N-TERMINAL DOMAIN-CONTAINING PROTEIN"/>
    <property type="match status" value="1"/>
</dbReference>
<evidence type="ECO:0000256" key="8">
    <source>
        <dbReference type="PROSITE-ProRule" id="PRU01360"/>
    </source>
</evidence>
<dbReference type="InterPro" id="IPR039426">
    <property type="entry name" value="TonB-dep_rcpt-like"/>
</dbReference>
<evidence type="ECO:0000313" key="13">
    <source>
        <dbReference type="EMBL" id="TQM41746.1"/>
    </source>
</evidence>
<dbReference type="InterPro" id="IPR036942">
    <property type="entry name" value="Beta-barrel_TonB_sf"/>
</dbReference>
<sequence length="1040" mass="112540">MKKMILLITLLFTAINFAQEIKVSGVVSDESNTPLIGVSVAVKGTTKGTTTDLDGKYVIMAKVGDELKMSYVGLETILIKVTGATQNVTLKNSGVLQDVVVLGSRSPARTVTESAVPIDVIGMKDIASQGPQVNLNQIMNMVAPSFTSNTQTVADGTDHIDPAQLRGLGPDQVLVLINGKRRHTSSLVNINGTPGRGAVGTDLNAIPAFAIEKIEVLRDGASAQYGSDAIAGVINLNLKKNTNKFDIAMFAGSNYSKNANDHRGGHDGNNYQLDMNWGSRLGKEKGFINMTASFQLRDATSRANNENNTIYDAYNAVEFRAAQNGFNINSLFGNINNTPNTAQIISAIHTYAPQVAYFTPTQQAAIAGANTILDLQKALNFDATAGELAYRGKERKDFNMRVGQSSLQSAQYFLNAAYPLTDKLELYTFGGASFRDGESAGFYRKPNQSRSYTGLYLDGFLPEIHSTIHDGSIAGGLRGKIFDKWNFDLSNTSGMNYFGYSIENTVNSTLRENSKTSFNAGGLRFFQNTSNFDVNRKLGALNVAFGAEYRVENFKIIAGEPDSYNKYDINGGIVTGTTPANLQVSDFYNGNLDASAGGVHNASTRTDPITGAIIITGAYNGLRPGGSQVFPGYKPANAVDKGRNSYAFYTDLEYDVTDKWMVDAAVRYENYSDFGNTTNFKVASRYKITDKINLRGAVSTGFRAPSLHQIYFNSTATQFVGGVPFEVGTFANDSQAAQLLGIPKLKQEESQSASLGFTAKIPSVNITLSADAYYVKIKDRVVLTDQFSRPGGTPAAGTPAATLNALFDSANATAATFFANGIDTQTKGIDVVLSHKAHFGDLTLKSDLAATFSKTNRIGDIHASSILEANGQINRYYSESSRVYLEEAVPRVKANLTNTMTVHQFDFFLRNVYFGQVTDPNTADVNGDGKIDGAIINGQVVETEHPIWGARIITDFSVGYNVTKQAKIVLGANNLLDIYPDLNLTTQKAIKPSLSGGNIVYTNAPATIDLSNNNQFAYSRNVSQFGQNGRFVFVRLSYKF</sequence>
<evidence type="ECO:0000256" key="10">
    <source>
        <dbReference type="SAM" id="SignalP"/>
    </source>
</evidence>
<dbReference type="SUPFAM" id="SSF56935">
    <property type="entry name" value="Porins"/>
    <property type="match status" value="1"/>
</dbReference>
<dbReference type="Pfam" id="PF07715">
    <property type="entry name" value="Plug"/>
    <property type="match status" value="1"/>
</dbReference>
<dbReference type="InterPro" id="IPR037066">
    <property type="entry name" value="Plug_dom_sf"/>
</dbReference>
<keyword evidence="6 8" id="KW-0472">Membrane</keyword>
<evidence type="ECO:0000256" key="5">
    <source>
        <dbReference type="ARBA" id="ARBA00023077"/>
    </source>
</evidence>
<dbReference type="Pfam" id="PF13715">
    <property type="entry name" value="CarbopepD_reg_2"/>
    <property type="match status" value="1"/>
</dbReference>
<feature type="domain" description="TonB-dependent receptor-like beta-barrel" evidence="11">
    <location>
        <begin position="485"/>
        <end position="975"/>
    </location>
</feature>
<evidence type="ECO:0000256" key="3">
    <source>
        <dbReference type="ARBA" id="ARBA00022452"/>
    </source>
</evidence>
<accession>A0A543G6M5</accession>
<evidence type="ECO:0000256" key="1">
    <source>
        <dbReference type="ARBA" id="ARBA00004571"/>
    </source>
</evidence>
<evidence type="ECO:0000256" key="4">
    <source>
        <dbReference type="ARBA" id="ARBA00022692"/>
    </source>
</evidence>
<proteinExistence type="inferred from homology"/>
<dbReference type="Gene3D" id="2.170.130.10">
    <property type="entry name" value="TonB-dependent receptor, plug domain"/>
    <property type="match status" value="1"/>
</dbReference>
<dbReference type="InterPro" id="IPR008969">
    <property type="entry name" value="CarboxyPept-like_regulatory"/>
</dbReference>
<dbReference type="GO" id="GO:0009279">
    <property type="term" value="C:cell outer membrane"/>
    <property type="evidence" value="ECO:0007669"/>
    <property type="project" value="UniProtKB-SubCell"/>
</dbReference>
<dbReference type="InterPro" id="IPR000531">
    <property type="entry name" value="Beta-barrel_TonB"/>
</dbReference>
<dbReference type="Gene3D" id="2.60.40.1120">
    <property type="entry name" value="Carboxypeptidase-like, regulatory domain"/>
    <property type="match status" value="1"/>
</dbReference>
<keyword evidence="5 9" id="KW-0798">TonB box</keyword>
<comment type="subcellular location">
    <subcellularLocation>
        <location evidence="1 8">Cell outer membrane</location>
        <topology evidence="1 8">Multi-pass membrane protein</topology>
    </subcellularLocation>
</comment>
<evidence type="ECO:0000256" key="2">
    <source>
        <dbReference type="ARBA" id="ARBA00022448"/>
    </source>
</evidence>
<protein>
    <submittedName>
        <fullName evidence="13">Iron complex outermembrane receptor protein</fullName>
    </submittedName>
</protein>
<evidence type="ECO:0000313" key="14">
    <source>
        <dbReference type="Proteomes" id="UP000320773"/>
    </source>
</evidence>
<dbReference type="PANTHER" id="PTHR47234">
    <property type="match status" value="1"/>
</dbReference>
<feature type="domain" description="TonB-dependent receptor plug" evidence="12">
    <location>
        <begin position="112"/>
        <end position="233"/>
    </location>
</feature>
<name>A0A543G6M5_9FLAO</name>
<dbReference type="SUPFAM" id="SSF49464">
    <property type="entry name" value="Carboxypeptidase regulatory domain-like"/>
    <property type="match status" value="1"/>
</dbReference>
<evidence type="ECO:0000256" key="7">
    <source>
        <dbReference type="ARBA" id="ARBA00023237"/>
    </source>
</evidence>
<feature type="signal peptide" evidence="10">
    <location>
        <begin position="1"/>
        <end position="18"/>
    </location>
</feature>
<keyword evidence="4 8" id="KW-0812">Transmembrane</keyword>
<comment type="similarity">
    <text evidence="8 9">Belongs to the TonB-dependent receptor family.</text>
</comment>
<evidence type="ECO:0000259" key="11">
    <source>
        <dbReference type="Pfam" id="PF00593"/>
    </source>
</evidence>
<gene>
    <name evidence="13" type="ORF">BC670_2744</name>
</gene>
<feature type="chain" id="PRO_5021727370" evidence="10">
    <location>
        <begin position="19"/>
        <end position="1040"/>
    </location>
</feature>
<keyword evidence="2 8" id="KW-0813">Transport</keyword>
<keyword evidence="13" id="KW-0675">Receptor</keyword>
<evidence type="ECO:0000256" key="6">
    <source>
        <dbReference type="ARBA" id="ARBA00023136"/>
    </source>
</evidence>
<dbReference type="InterPro" id="IPR012910">
    <property type="entry name" value="Plug_dom"/>
</dbReference>
<comment type="caution">
    <text evidence="13">The sequence shown here is derived from an EMBL/GenBank/DDBJ whole genome shotgun (WGS) entry which is preliminary data.</text>
</comment>
<reference evidence="13 14" key="1">
    <citation type="submission" date="2019-06" db="EMBL/GenBank/DDBJ databases">
        <title>Genomic Encyclopedia of Archaeal and Bacterial Type Strains, Phase II (KMG-II): from individual species to whole genera.</title>
        <authorList>
            <person name="Goeker M."/>
        </authorList>
    </citation>
    <scope>NUCLEOTIDE SEQUENCE [LARGE SCALE GENOMIC DNA]</scope>
    <source>
        <strain evidence="13 14">DSM 24789</strain>
    </source>
</reference>
<dbReference type="Pfam" id="PF00593">
    <property type="entry name" value="TonB_dep_Rec_b-barrel"/>
    <property type="match status" value="1"/>
</dbReference>
<evidence type="ECO:0000256" key="9">
    <source>
        <dbReference type="RuleBase" id="RU003357"/>
    </source>
</evidence>
<keyword evidence="3 8" id="KW-1134">Transmembrane beta strand</keyword>
<dbReference type="Proteomes" id="UP000320773">
    <property type="component" value="Unassembled WGS sequence"/>
</dbReference>
<dbReference type="Gene3D" id="2.40.170.20">
    <property type="entry name" value="TonB-dependent receptor, beta-barrel domain"/>
    <property type="match status" value="1"/>
</dbReference>
<organism evidence="13 14">
    <name type="scientific">Flavobacterium branchiophilum</name>
    <dbReference type="NCBI Taxonomy" id="55197"/>
    <lineage>
        <taxon>Bacteria</taxon>
        <taxon>Pseudomonadati</taxon>
        <taxon>Bacteroidota</taxon>
        <taxon>Flavobacteriia</taxon>
        <taxon>Flavobacteriales</taxon>
        <taxon>Flavobacteriaceae</taxon>
        <taxon>Flavobacterium</taxon>
    </lineage>
</organism>